<evidence type="ECO:0000256" key="11">
    <source>
        <dbReference type="ARBA" id="ARBA00048336"/>
    </source>
</evidence>
<dbReference type="Pfam" id="PF04181">
    <property type="entry name" value="RPAP2_Rtr1"/>
    <property type="match status" value="1"/>
</dbReference>
<keyword evidence="17" id="KW-1185">Reference proteome</keyword>
<evidence type="ECO:0000256" key="5">
    <source>
        <dbReference type="ARBA" id="ARBA00022801"/>
    </source>
</evidence>
<comment type="subcellular location">
    <subcellularLocation>
        <location evidence="1 13">Nucleus</location>
    </subcellularLocation>
</comment>
<feature type="region of interest" description="Disordered" evidence="14">
    <location>
        <begin position="360"/>
        <end position="460"/>
    </location>
</feature>
<dbReference type="AlphaFoldDB" id="A0A9Q0DVL7"/>
<evidence type="ECO:0000256" key="4">
    <source>
        <dbReference type="ARBA" id="ARBA00022771"/>
    </source>
</evidence>
<keyword evidence="7 13" id="KW-0904">Protein phosphatase</keyword>
<keyword evidence="8 13" id="KW-0539">Nucleus</keyword>
<keyword evidence="4 13" id="KW-0863">Zinc-finger</keyword>
<dbReference type="GO" id="GO:0005737">
    <property type="term" value="C:cytoplasm"/>
    <property type="evidence" value="ECO:0007669"/>
    <property type="project" value="TreeGrafter"/>
</dbReference>
<evidence type="ECO:0000256" key="6">
    <source>
        <dbReference type="ARBA" id="ARBA00022833"/>
    </source>
</evidence>
<proteinExistence type="inferred from homology"/>
<sequence>MENQSEQRTKKASKKGSKATKAKSDEEEARRREVLSESLRGKLDLETRALQVVERLLADSVPEDFLIDCAKFIIPANYRDVIEERSIAKQCGYPICPNKLGKVSTQQFKISTMTNKCFCSNFCYKASKEFELKISTGPLWLRHHESPPQITLMKKGDGGSSGEEVRIAMRCVQEDDIENPAATAVVGPPSLPRLPGAPVFPHSDDSDDGDQEQGFVSGMATAKRPGPRVHWGELPTRTDEDGGQKERQNTREEEEESRHPNVESGNLVEQTAPVDNLPADVDLNSNFTESEPRTESPPTPDRDTSQMAPPGLNVTRVGMSKQGAAGLRELLLHHHPRSFRENLMESLRRTLSEWRSEETRTFLYSQGPTPLQEEQGEEDEGGEEDDLDEDDFEVEEVVVLERRKRPSAPAPDYDTLRRQTQEQEIRVQEFYQGSRVLPGDTEQPAGDTRATSQGQETRDPVLPLVDSQAQVLIQKRIV</sequence>
<dbReference type="PANTHER" id="PTHR14732">
    <property type="entry name" value="RNA POLYMERASE II SUBUNIT B1 CTD PHOSPHATASE RPAP2-RELATED"/>
    <property type="match status" value="1"/>
</dbReference>
<feature type="compositionally biased region" description="Basic and acidic residues" evidence="14">
    <location>
        <begin position="22"/>
        <end position="33"/>
    </location>
</feature>
<dbReference type="Gene3D" id="1.25.40.820">
    <property type="match status" value="1"/>
</dbReference>
<evidence type="ECO:0000256" key="1">
    <source>
        <dbReference type="ARBA" id="ARBA00004123"/>
    </source>
</evidence>
<feature type="region of interest" description="Disordered" evidence="14">
    <location>
        <begin position="1"/>
        <end position="33"/>
    </location>
</feature>
<dbReference type="InterPro" id="IPR039693">
    <property type="entry name" value="Rtr1/RPAP2"/>
</dbReference>
<feature type="domain" description="RTR1-type" evidence="15">
    <location>
        <begin position="68"/>
        <end position="143"/>
    </location>
</feature>
<feature type="compositionally biased region" description="Basic and acidic residues" evidence="14">
    <location>
        <begin position="414"/>
        <end position="427"/>
    </location>
</feature>
<feature type="compositionally biased region" description="Basic and acidic residues" evidence="14">
    <location>
        <begin position="236"/>
        <end position="261"/>
    </location>
</feature>
<evidence type="ECO:0000256" key="14">
    <source>
        <dbReference type="SAM" id="MobiDB-lite"/>
    </source>
</evidence>
<gene>
    <name evidence="16" type="ORF">NHX12_005028</name>
</gene>
<dbReference type="InterPro" id="IPR038534">
    <property type="entry name" value="Rtr1/RPAP2_sf"/>
</dbReference>
<feature type="compositionally biased region" description="Basic and acidic residues" evidence="14">
    <location>
        <begin position="290"/>
        <end position="304"/>
    </location>
</feature>
<evidence type="ECO:0000256" key="10">
    <source>
        <dbReference type="ARBA" id="ARBA00047761"/>
    </source>
</evidence>
<dbReference type="OrthoDB" id="2590500at2759"/>
<evidence type="ECO:0000256" key="8">
    <source>
        <dbReference type="ARBA" id="ARBA00023242"/>
    </source>
</evidence>
<dbReference type="GO" id="GO:0008270">
    <property type="term" value="F:zinc ion binding"/>
    <property type="evidence" value="ECO:0007669"/>
    <property type="project" value="UniProtKB-KW"/>
</dbReference>
<feature type="compositionally biased region" description="Acidic residues" evidence="14">
    <location>
        <begin position="374"/>
        <end position="398"/>
    </location>
</feature>
<keyword evidence="6 13" id="KW-0862">Zinc</keyword>
<dbReference type="PANTHER" id="PTHR14732:SF0">
    <property type="entry name" value="RNA POLYMERASE II SUBUNIT B1 CTD PHOSPHATASE RPAP2-RELATED"/>
    <property type="match status" value="1"/>
</dbReference>
<evidence type="ECO:0000259" key="15">
    <source>
        <dbReference type="PROSITE" id="PS51479"/>
    </source>
</evidence>
<feature type="region of interest" description="Disordered" evidence="14">
    <location>
        <begin position="182"/>
        <end position="313"/>
    </location>
</feature>
<evidence type="ECO:0000256" key="3">
    <source>
        <dbReference type="ARBA" id="ARBA00022723"/>
    </source>
</evidence>
<evidence type="ECO:0000256" key="2">
    <source>
        <dbReference type="ARBA" id="ARBA00005676"/>
    </source>
</evidence>
<evidence type="ECO:0000256" key="7">
    <source>
        <dbReference type="ARBA" id="ARBA00022912"/>
    </source>
</evidence>
<feature type="compositionally biased region" description="Basic residues" evidence="14">
    <location>
        <begin position="10"/>
        <end position="21"/>
    </location>
</feature>
<protein>
    <recommendedName>
        <fullName evidence="13">RNA polymerase II subunit B1 CTD phosphatase RPAP2 homolog</fullName>
        <ecNumber evidence="13">3.1.3.16</ecNumber>
    </recommendedName>
</protein>
<organism evidence="16 17">
    <name type="scientific">Muraenolepis orangiensis</name>
    <name type="common">Patagonian moray cod</name>
    <dbReference type="NCBI Taxonomy" id="630683"/>
    <lineage>
        <taxon>Eukaryota</taxon>
        <taxon>Metazoa</taxon>
        <taxon>Chordata</taxon>
        <taxon>Craniata</taxon>
        <taxon>Vertebrata</taxon>
        <taxon>Euteleostomi</taxon>
        <taxon>Actinopterygii</taxon>
        <taxon>Neopterygii</taxon>
        <taxon>Teleostei</taxon>
        <taxon>Neoteleostei</taxon>
        <taxon>Acanthomorphata</taxon>
        <taxon>Zeiogadaria</taxon>
        <taxon>Gadariae</taxon>
        <taxon>Gadiformes</taxon>
        <taxon>Muraenolepidoidei</taxon>
        <taxon>Muraenolepididae</taxon>
        <taxon>Muraenolepis</taxon>
    </lineage>
</organism>
<accession>A0A9Q0DVL7</accession>
<dbReference type="GO" id="GO:0043175">
    <property type="term" value="F:RNA polymerase core enzyme binding"/>
    <property type="evidence" value="ECO:0007669"/>
    <property type="project" value="UniProtKB-UniRule"/>
</dbReference>
<comment type="caution">
    <text evidence="16">The sequence shown here is derived from an EMBL/GenBank/DDBJ whole genome shotgun (WGS) entry which is preliminary data.</text>
</comment>
<evidence type="ECO:0000256" key="9">
    <source>
        <dbReference type="ARBA" id="ARBA00045547"/>
    </source>
</evidence>
<comment type="subunit">
    <text evidence="13">Associates with the RNA polymerase II complex.</text>
</comment>
<comment type="catalytic activity">
    <reaction evidence="10 13">
        <text>O-phospho-L-seryl-[protein] + H2O = L-seryl-[protein] + phosphate</text>
        <dbReference type="Rhea" id="RHEA:20629"/>
        <dbReference type="Rhea" id="RHEA-COMP:9863"/>
        <dbReference type="Rhea" id="RHEA-COMP:11604"/>
        <dbReference type="ChEBI" id="CHEBI:15377"/>
        <dbReference type="ChEBI" id="CHEBI:29999"/>
        <dbReference type="ChEBI" id="CHEBI:43474"/>
        <dbReference type="ChEBI" id="CHEBI:83421"/>
        <dbReference type="EC" id="3.1.3.16"/>
    </reaction>
</comment>
<comment type="catalytic activity">
    <reaction evidence="11 13">
        <text>O-phospho-L-threonyl-[protein] + H2O = L-threonyl-[protein] + phosphate</text>
        <dbReference type="Rhea" id="RHEA:47004"/>
        <dbReference type="Rhea" id="RHEA-COMP:11060"/>
        <dbReference type="Rhea" id="RHEA-COMP:11605"/>
        <dbReference type="ChEBI" id="CHEBI:15377"/>
        <dbReference type="ChEBI" id="CHEBI:30013"/>
        <dbReference type="ChEBI" id="CHEBI:43474"/>
        <dbReference type="ChEBI" id="CHEBI:61977"/>
        <dbReference type="EC" id="3.1.3.16"/>
    </reaction>
</comment>
<dbReference type="Proteomes" id="UP001148018">
    <property type="component" value="Unassembled WGS sequence"/>
</dbReference>
<comment type="similarity">
    <text evidence="2 12 13">Belongs to the RPAP2 family.</text>
</comment>
<reference evidence="16" key="1">
    <citation type="submission" date="2022-07" db="EMBL/GenBank/DDBJ databases">
        <title>Chromosome-level genome of Muraenolepis orangiensis.</title>
        <authorList>
            <person name="Kim J."/>
        </authorList>
    </citation>
    <scope>NUCLEOTIDE SEQUENCE</scope>
    <source>
        <strain evidence="16">KU_S4_2022</strain>
        <tissue evidence="16">Muscle</tissue>
    </source>
</reference>
<dbReference type="PROSITE" id="PS51479">
    <property type="entry name" value="ZF_RTR1"/>
    <property type="match status" value="1"/>
</dbReference>
<dbReference type="GO" id="GO:0008420">
    <property type="term" value="F:RNA polymerase II CTD heptapeptide repeat phosphatase activity"/>
    <property type="evidence" value="ECO:0007669"/>
    <property type="project" value="UniProtKB-UniRule"/>
</dbReference>
<comment type="function">
    <text evidence="9">Protein phosphatase that displays CTD phosphatase activity and regulates transcription of snRNA genes. Recognizes and binds phosphorylated 'Ser-7' of the C-terminal heptapeptide repeat domain (CTD) of the largest RNA polymerase II subunit POLR2A, and mediates dephosphorylation of 'Ser-5' of the CTD, thereby promoting transcription of snRNA genes. Downstream of EIF2AK3/PERK, dephosphorylates ERN1, a sensor for the endoplasmic reticulum unfolded protein response (UPR), to abort failed ER-stress adaptation and trigger apoptosis.</text>
</comment>
<keyword evidence="3 13" id="KW-0479">Metal-binding</keyword>
<evidence type="ECO:0000313" key="17">
    <source>
        <dbReference type="Proteomes" id="UP001148018"/>
    </source>
</evidence>
<evidence type="ECO:0000256" key="13">
    <source>
        <dbReference type="RuleBase" id="RU367080"/>
    </source>
</evidence>
<dbReference type="EC" id="3.1.3.16" evidence="13"/>
<keyword evidence="5 13" id="KW-0378">Hydrolase</keyword>
<dbReference type="InterPro" id="IPR007308">
    <property type="entry name" value="Rtr1/RPAP2_dom"/>
</dbReference>
<dbReference type="GO" id="GO:0005634">
    <property type="term" value="C:nucleus"/>
    <property type="evidence" value="ECO:0007669"/>
    <property type="project" value="UniProtKB-SubCell"/>
</dbReference>
<evidence type="ECO:0000313" key="16">
    <source>
        <dbReference type="EMBL" id="KAJ3595725.1"/>
    </source>
</evidence>
<dbReference type="EMBL" id="JANIIK010000111">
    <property type="protein sequence ID" value="KAJ3595725.1"/>
    <property type="molecule type" value="Genomic_DNA"/>
</dbReference>
<name>A0A9Q0DVL7_9TELE</name>
<evidence type="ECO:0000256" key="12">
    <source>
        <dbReference type="PROSITE-ProRule" id="PRU00812"/>
    </source>
</evidence>